<comment type="caution">
    <text evidence="2">The sequence shown here is derived from an EMBL/GenBank/DDBJ whole genome shotgun (WGS) entry which is preliminary data.</text>
</comment>
<keyword evidence="1" id="KW-0472">Membrane</keyword>
<dbReference type="RefSeq" id="WP_007280351.1">
    <property type="nucleotide sequence ID" value="NZ_ABCK01000023.1"/>
</dbReference>
<dbReference type="AlphaFoldDB" id="A6DR79"/>
<accession>A6DR79</accession>
<dbReference type="OrthoDB" id="9801493at2"/>
<organism evidence="2 3">
    <name type="scientific">Lentisphaera araneosa HTCC2155</name>
    <dbReference type="NCBI Taxonomy" id="313628"/>
    <lineage>
        <taxon>Bacteria</taxon>
        <taxon>Pseudomonadati</taxon>
        <taxon>Lentisphaerota</taxon>
        <taxon>Lentisphaeria</taxon>
        <taxon>Lentisphaerales</taxon>
        <taxon>Lentisphaeraceae</taxon>
        <taxon>Lentisphaera</taxon>
    </lineage>
</organism>
<protein>
    <submittedName>
        <fullName evidence="2">Glucose-inhibited division protein A</fullName>
    </submittedName>
</protein>
<feature type="transmembrane region" description="Helical" evidence="1">
    <location>
        <begin position="12"/>
        <end position="30"/>
    </location>
</feature>
<keyword evidence="3" id="KW-1185">Reference proteome</keyword>
<gene>
    <name evidence="2" type="ORF">LNTAR_01427</name>
</gene>
<proteinExistence type="predicted"/>
<name>A6DR79_9BACT</name>
<reference evidence="2 3" key="1">
    <citation type="journal article" date="2010" name="J. Bacteriol.">
        <title>Genome sequence of Lentisphaera araneosa HTCC2155T, the type species of the order Lentisphaerales in the phylum Lentisphaerae.</title>
        <authorList>
            <person name="Thrash J.C."/>
            <person name="Cho J.C."/>
            <person name="Vergin K.L."/>
            <person name="Morris R.M."/>
            <person name="Giovannoni S.J."/>
        </authorList>
    </citation>
    <scope>NUCLEOTIDE SEQUENCE [LARGE SCALE GENOMIC DNA]</scope>
    <source>
        <strain evidence="2 3">HTCC2155</strain>
    </source>
</reference>
<keyword evidence="1" id="KW-0812">Transmembrane</keyword>
<dbReference type="EMBL" id="ABCK01000023">
    <property type="protein sequence ID" value="EDM25826.1"/>
    <property type="molecule type" value="Genomic_DNA"/>
</dbReference>
<evidence type="ECO:0000313" key="2">
    <source>
        <dbReference type="EMBL" id="EDM25826.1"/>
    </source>
</evidence>
<dbReference type="Proteomes" id="UP000004947">
    <property type="component" value="Unassembled WGS sequence"/>
</dbReference>
<evidence type="ECO:0000256" key="1">
    <source>
        <dbReference type="SAM" id="Phobius"/>
    </source>
</evidence>
<keyword evidence="1" id="KW-1133">Transmembrane helix</keyword>
<evidence type="ECO:0000313" key="3">
    <source>
        <dbReference type="Proteomes" id="UP000004947"/>
    </source>
</evidence>
<sequence>MSKSNKSLRVTIISLVVIILFVSPFFFFNFQDSLNTPSLTKMDEDEKLILRSPLEQSVEELDEDPRVIYMPDHEQGFSVWLNEKIDLPSLELPDMEIREADFYSEEDFPEAQNSLTLNLESTIRKEWPLPELEEDLPKLELKKGLAELLVFVDEVPVENTYYTDEALLVLFTDVSKEELEGPTLLSVKIEDDEMQVDLVHSCGVRKLENDFSKQLLRQFYKDKILSSITHKKGDRSGESTAFYLIEWRFAFSSLKK</sequence>
<dbReference type="STRING" id="313628.LNTAR_01427"/>